<dbReference type="PANTHER" id="PTHR43822:SF2">
    <property type="entry name" value="HOMOACONITASE, MITOCHONDRIAL"/>
    <property type="match status" value="1"/>
</dbReference>
<keyword evidence="2" id="KW-0408">Iron</keyword>
<dbReference type="InterPro" id="IPR001030">
    <property type="entry name" value="Acoase/IPM_deHydtase_lsu_aba"/>
</dbReference>
<accession>A0A9N9YAY4</accession>
<evidence type="ECO:0000313" key="7">
    <source>
        <dbReference type="EMBL" id="CAG9998501.1"/>
    </source>
</evidence>
<dbReference type="InterPro" id="IPR050067">
    <property type="entry name" value="IPM_dehydratase_rel_enz"/>
</dbReference>
<keyword evidence="4" id="KW-0456">Lyase</keyword>
<keyword evidence="3" id="KW-0411">Iron-sulfur</keyword>
<dbReference type="Gene3D" id="3.30.499.10">
    <property type="entry name" value="Aconitase, domain 3"/>
    <property type="match status" value="2"/>
</dbReference>
<gene>
    <name evidence="7" type="ORF">CBYS24578_00015221</name>
</gene>
<organism evidence="7 8">
    <name type="scientific">Clonostachys byssicola</name>
    <dbReference type="NCBI Taxonomy" id="160290"/>
    <lineage>
        <taxon>Eukaryota</taxon>
        <taxon>Fungi</taxon>
        <taxon>Dikarya</taxon>
        <taxon>Ascomycota</taxon>
        <taxon>Pezizomycotina</taxon>
        <taxon>Sordariomycetes</taxon>
        <taxon>Hypocreomycetidae</taxon>
        <taxon>Hypocreales</taxon>
        <taxon>Bionectriaceae</taxon>
        <taxon>Clonostachys</taxon>
    </lineage>
</organism>
<evidence type="ECO:0000256" key="4">
    <source>
        <dbReference type="ARBA" id="ARBA00023239"/>
    </source>
</evidence>
<dbReference type="SUPFAM" id="SSF53732">
    <property type="entry name" value="Aconitase iron-sulfur domain"/>
    <property type="match status" value="1"/>
</dbReference>
<dbReference type="InterPro" id="IPR015928">
    <property type="entry name" value="Aconitase/3IPM_dehydase_swvl"/>
</dbReference>
<dbReference type="GO" id="GO:0016836">
    <property type="term" value="F:hydro-lyase activity"/>
    <property type="evidence" value="ECO:0007669"/>
    <property type="project" value="InterPro"/>
</dbReference>
<dbReference type="GO" id="GO:0170038">
    <property type="term" value="P:proteinogenic amino acid biosynthetic process"/>
    <property type="evidence" value="ECO:0007669"/>
    <property type="project" value="UniProtKB-ARBA"/>
</dbReference>
<proteinExistence type="predicted"/>
<dbReference type="NCBIfam" id="TIGR02087">
    <property type="entry name" value="LEUD_arch"/>
    <property type="match status" value="1"/>
</dbReference>
<keyword evidence="1" id="KW-0479">Metal-binding</keyword>
<dbReference type="Pfam" id="PF00694">
    <property type="entry name" value="Aconitase_C"/>
    <property type="match status" value="1"/>
</dbReference>
<dbReference type="GO" id="GO:0046872">
    <property type="term" value="F:metal ion binding"/>
    <property type="evidence" value="ECO:0007669"/>
    <property type="project" value="UniProtKB-KW"/>
</dbReference>
<feature type="domain" description="Aconitase A/isopropylmalate dehydratase small subunit swivel" evidence="6">
    <location>
        <begin position="661"/>
        <end position="724"/>
    </location>
</feature>
<reference evidence="7 8" key="2">
    <citation type="submission" date="2021-10" db="EMBL/GenBank/DDBJ databases">
        <authorList>
            <person name="Piombo E."/>
        </authorList>
    </citation>
    <scope>NUCLEOTIDE SEQUENCE [LARGE SCALE GENOMIC DNA]</scope>
</reference>
<evidence type="ECO:0000313" key="8">
    <source>
        <dbReference type="Proteomes" id="UP000754883"/>
    </source>
</evidence>
<keyword evidence="8" id="KW-1185">Reference proteome</keyword>
<evidence type="ECO:0000256" key="1">
    <source>
        <dbReference type="ARBA" id="ARBA00022723"/>
    </source>
</evidence>
<dbReference type="InterPro" id="IPR036008">
    <property type="entry name" value="Aconitase_4Fe-4S_dom"/>
</dbReference>
<name>A0A9N9YAY4_9HYPO</name>
<dbReference type="Proteomes" id="UP000754883">
    <property type="component" value="Unassembled WGS sequence"/>
</dbReference>
<dbReference type="PANTHER" id="PTHR43822">
    <property type="entry name" value="HOMOACONITASE, MITOCHONDRIAL-RELATED"/>
    <property type="match status" value="1"/>
</dbReference>
<comment type="caution">
    <text evidence="7">The sequence shown here is derived from an EMBL/GenBank/DDBJ whole genome shotgun (WGS) entry which is preliminary data.</text>
</comment>
<evidence type="ECO:0008006" key="9">
    <source>
        <dbReference type="Google" id="ProtNLM"/>
    </source>
</evidence>
<reference evidence="8" key="1">
    <citation type="submission" date="2019-06" db="EMBL/GenBank/DDBJ databases">
        <authorList>
            <person name="Broberg M."/>
        </authorList>
    </citation>
    <scope>NUCLEOTIDE SEQUENCE [LARGE SCALE GENOMIC DNA]</scope>
</reference>
<dbReference type="Pfam" id="PF00330">
    <property type="entry name" value="Aconitase"/>
    <property type="match status" value="1"/>
</dbReference>
<dbReference type="PRINTS" id="PR00415">
    <property type="entry name" value="ACONITASE"/>
</dbReference>
<dbReference type="OrthoDB" id="419183at2759"/>
<dbReference type="GO" id="GO:0170034">
    <property type="term" value="P:L-amino acid biosynthetic process"/>
    <property type="evidence" value="ECO:0007669"/>
    <property type="project" value="UniProtKB-ARBA"/>
</dbReference>
<sequence length="812" mass="88894">MPALLARQNDDVAELIRFLRESRKVHLPAALELSKTPGPNLLHQIRELSTSLDQHGRPREAEAFRDLVRHCLNSTDFGGLGLDIDQPLSRDETAQVVFLASAYLEALNSVDRSREPATPLTQRPAGRRGMTLAEKIFAAHDVERSGEVKPGDVIRVDVDWVIASELSWSGMASTYDDFGKPGVFRNDRIWLAGDHVVDPRIMDHPKIKPLVEASEKARKVFKMTEYQGMNYTIMHTEFCRERAQPGMLIIGSDSHTCSAGSVSALAIGMGVADVTMPLVLGQTWFKIPETVEIRFINRPKPGLGGKDVILYVLKELKRNTVAADRVVEYTGPGVKYLSCDARFAIANMTTEFGGVSGIFVPDAITTDFINRRKHPKYRKHATYYQPDEDAEYAETHIIDLDKVESFVARYPSPDDVVPVADVAGTKLDGCFIGACTTAEEDLILAALVLRAGLELGLKPVSHGKRKVSPGSRPILYNLKAKGLLQIYEEAGFEIGVPGCSYCVGMGADKAGKGEVWLSSQNRNFENRMGPGAIGSITSAVTVAASSFSMQTTDPRELLDKIDMKELKHLLGTKTAPPQSITYVHPASEAKTTEAHDVQAPISTTSQEANADVRRAHATTISGKVHKLEDFIDTDALAPAEVIRPDVTQEELGNGCLKYTHPGFAQRVKDGRNIVVAGKAFGVGSSRENAVAALQAAGVQAVIAKSFAFIYGRNQPNLGMLGFVITDEKFHELAQDGEQIVIDMERRKVLVAGQEFVFQLSDLEWQLVKIGGMTNAFRLWGKNVLETMTGQKTPAHTVSGVLERDSSAEAMQW</sequence>
<dbReference type="AlphaFoldDB" id="A0A9N9YAY4"/>
<dbReference type="InterPro" id="IPR000573">
    <property type="entry name" value="AconitaseA/IPMdHydase_ssu_swvl"/>
</dbReference>
<dbReference type="EMBL" id="CABFNO020001547">
    <property type="protein sequence ID" value="CAG9998501.1"/>
    <property type="molecule type" value="Genomic_DNA"/>
</dbReference>
<dbReference type="Gene3D" id="3.20.19.10">
    <property type="entry name" value="Aconitase, domain 4"/>
    <property type="match status" value="1"/>
</dbReference>
<dbReference type="InterPro" id="IPR011827">
    <property type="entry name" value="LeuD_type2/HacB/DmdB"/>
</dbReference>
<evidence type="ECO:0000259" key="6">
    <source>
        <dbReference type="Pfam" id="PF00694"/>
    </source>
</evidence>
<dbReference type="GO" id="GO:0051536">
    <property type="term" value="F:iron-sulfur cluster binding"/>
    <property type="evidence" value="ECO:0007669"/>
    <property type="project" value="UniProtKB-KW"/>
</dbReference>
<dbReference type="SUPFAM" id="SSF52016">
    <property type="entry name" value="LeuD/IlvD-like"/>
    <property type="match status" value="1"/>
</dbReference>
<evidence type="ECO:0000259" key="5">
    <source>
        <dbReference type="Pfam" id="PF00330"/>
    </source>
</evidence>
<protein>
    <recommendedName>
        <fullName evidence="9">Aconitase family protein</fullName>
    </recommendedName>
</protein>
<feature type="domain" description="Aconitase/3-isopropylmalate dehydratase large subunit alpha/beta/alpha" evidence="5">
    <location>
        <begin position="212"/>
        <end position="547"/>
    </location>
</feature>
<evidence type="ECO:0000256" key="3">
    <source>
        <dbReference type="ARBA" id="ARBA00023014"/>
    </source>
</evidence>
<dbReference type="InterPro" id="IPR015931">
    <property type="entry name" value="Acnase/IPM_dHydase_lsu_aba_1/3"/>
</dbReference>
<evidence type="ECO:0000256" key="2">
    <source>
        <dbReference type="ARBA" id="ARBA00023004"/>
    </source>
</evidence>